<gene>
    <name evidence="1" type="ORF">EC501_01220</name>
</gene>
<comment type="caution">
    <text evidence="1">The sequence shown here is derived from an EMBL/GenBank/DDBJ whole genome shotgun (WGS) entry which is preliminary data.</text>
</comment>
<evidence type="ECO:0000313" key="2">
    <source>
        <dbReference type="Proteomes" id="UP000279909"/>
    </source>
</evidence>
<dbReference type="EMBL" id="RHLQ01000001">
    <property type="protein sequence ID" value="RND01864.1"/>
    <property type="molecule type" value="Genomic_DNA"/>
</dbReference>
<organism evidence="1 2">
    <name type="scientific">Lysinibacillus halotolerans</name>
    <dbReference type="NCBI Taxonomy" id="1368476"/>
    <lineage>
        <taxon>Bacteria</taxon>
        <taxon>Bacillati</taxon>
        <taxon>Bacillota</taxon>
        <taxon>Bacilli</taxon>
        <taxon>Bacillales</taxon>
        <taxon>Bacillaceae</taxon>
        <taxon>Lysinibacillus</taxon>
    </lineage>
</organism>
<accession>A0A3M8HIX5</accession>
<proteinExistence type="predicted"/>
<dbReference type="Proteomes" id="UP000279909">
    <property type="component" value="Unassembled WGS sequence"/>
</dbReference>
<protein>
    <submittedName>
        <fullName evidence="1">Uncharacterized protein</fullName>
    </submittedName>
</protein>
<dbReference type="OrthoDB" id="2575094at2"/>
<reference evidence="1 2" key="1">
    <citation type="journal article" date="2014" name="Int. J. Syst. Evol. Microbiol.">
        <title>Lysinibacillus halotolerans sp. nov., isolated from saline-alkaline soil.</title>
        <authorList>
            <person name="Kong D."/>
            <person name="Wang Y."/>
            <person name="Zhao B."/>
            <person name="Li Y."/>
            <person name="Song J."/>
            <person name="Zhai Y."/>
            <person name="Zhang C."/>
            <person name="Wang H."/>
            <person name="Chen X."/>
            <person name="Zhao B."/>
            <person name="Ruan Z."/>
        </authorList>
    </citation>
    <scope>NUCLEOTIDE SEQUENCE [LARGE SCALE GENOMIC DNA]</scope>
    <source>
        <strain evidence="1 2">MCCC 1A12703</strain>
    </source>
</reference>
<sequence>MKKQKNNVESLQKIIIEQKKKEIDLGEKIISMLIKEKKLLNSHKKLVKKYEALRNSKLGKLTYAYWKFKKRIMMRG</sequence>
<dbReference type="AlphaFoldDB" id="A0A3M8HIX5"/>
<evidence type="ECO:0000313" key="1">
    <source>
        <dbReference type="EMBL" id="RND01864.1"/>
    </source>
</evidence>
<keyword evidence="2" id="KW-1185">Reference proteome</keyword>
<name>A0A3M8HIX5_9BACI</name>